<dbReference type="Proteomes" id="UP000280586">
    <property type="component" value="Chromosome"/>
</dbReference>
<sequence>MDLDKKNIITIINDKIDYSFLSMCNDAKLIYVNGSGKLKTSTSIVEDSYYGMRYLKQITLNDIPLVKINSPSCPTCKCILSLGLGINKVNSHELMEISNKINSNFISLETSINDLESLLSLLESGLYVIADILCYPTDGDGNFFWNIPNRPTEYSGTVGVLLPEDDYNYVDGEPVFLYPTEDTSCFNEERVEYYLNTINNSESPPRAIVYNFKEFMSFIIDGHHKTCAASILRRPVNCIAIIPVSAYEYRKNGDEMLIDSLCFSNIRINSNDIPVQYLTQKSKKEFLVDKNKVELSEGRFKNTSWAQKYLDSSKYYPTVEEYAEMISSEVYNISDELIEECLENLNNENQKRMKKILFYLSNREDIRLKKIAIICAKKLGDCKLKVQAFKILSNIKDDTEIEELFIDYLIENEDKHSILREIANIGLNK</sequence>
<gene>
    <name evidence="1" type="ORF">CP523_04715</name>
    <name evidence="2" type="ORF">NH397_12975</name>
</gene>
<accession>A0A9N7JJM4</accession>
<evidence type="ECO:0000313" key="3">
    <source>
        <dbReference type="Proteomes" id="UP000280586"/>
    </source>
</evidence>
<protein>
    <submittedName>
        <fullName evidence="1">Uncharacterized protein</fullName>
    </submittedName>
</protein>
<reference evidence="1 3" key="1">
    <citation type="submission" date="2017-09" db="EMBL/GenBank/DDBJ databases">
        <authorList>
            <person name="Thomas P."/>
            <person name="Seyboldt C."/>
        </authorList>
    </citation>
    <scope>NUCLEOTIDE SEQUENCE [LARGE SCALE GENOMIC DNA]</scope>
    <source>
        <strain evidence="1 3">DSM 7534</strain>
    </source>
</reference>
<dbReference type="Proteomes" id="UP001055437">
    <property type="component" value="Chromosome"/>
</dbReference>
<dbReference type="OrthoDB" id="1884491at2"/>
<dbReference type="GeneID" id="303559985"/>
<dbReference type="AlphaFoldDB" id="A0A9N7JJM4"/>
<reference evidence="2" key="2">
    <citation type="submission" date="2022-06" db="EMBL/GenBank/DDBJ databases">
        <authorList>
            <person name="Holder M.E."/>
            <person name="Ajami N.J."/>
            <person name="Petrosino J.F."/>
        </authorList>
    </citation>
    <scope>NUCLEOTIDE SEQUENCE</scope>
    <source>
        <strain evidence="2">RMA 8861</strain>
    </source>
</reference>
<name>A0A9N7JJM4_CLOSE</name>
<dbReference type="EMBL" id="CP023671">
    <property type="protein sequence ID" value="AYE33823.1"/>
    <property type="molecule type" value="Genomic_DNA"/>
</dbReference>
<dbReference type="RefSeq" id="WP_066675811.1">
    <property type="nucleotide sequence ID" value="NZ_CABMIZ010000011.1"/>
</dbReference>
<proteinExistence type="predicted"/>
<keyword evidence="4" id="KW-1185">Reference proteome</keyword>
<evidence type="ECO:0000313" key="4">
    <source>
        <dbReference type="Proteomes" id="UP001055437"/>
    </source>
</evidence>
<organism evidence="1 3">
    <name type="scientific">Clostridium septicum</name>
    <dbReference type="NCBI Taxonomy" id="1504"/>
    <lineage>
        <taxon>Bacteria</taxon>
        <taxon>Bacillati</taxon>
        <taxon>Bacillota</taxon>
        <taxon>Clostridia</taxon>
        <taxon>Eubacteriales</taxon>
        <taxon>Clostridiaceae</taxon>
        <taxon>Clostridium</taxon>
    </lineage>
</organism>
<dbReference type="KEGG" id="csep:CP523_04715"/>
<dbReference type="EMBL" id="CP099799">
    <property type="protein sequence ID" value="USS00390.1"/>
    <property type="molecule type" value="Genomic_DNA"/>
</dbReference>
<evidence type="ECO:0000313" key="1">
    <source>
        <dbReference type="EMBL" id="AYE33823.1"/>
    </source>
</evidence>
<evidence type="ECO:0000313" key="2">
    <source>
        <dbReference type="EMBL" id="USS00390.1"/>
    </source>
</evidence>